<name>V5S9P4_9HYPH</name>
<keyword evidence="6" id="KW-1185">Reference proteome</keyword>
<dbReference type="PATRIC" id="fig|1029756.8.peg.67"/>
<sequence length="331" mass="35556">MGCARIFAGTDGIGNELLAFRGRSLHSPHAISGPVTRSHSCTGGAPFGPPSIVRGRRIGAMIVSGQVVFSRACLSAPTLWQTDMSSVKAGFLSSFRRTDSPRRETLRRELARELARDGGAPGTPKLVLASASPRRLTLLAQAGIEPDALRPASIDETARLGEMPRSLAARLARSKAETARDQIANDTDIAGAYILAADTVVSVGRRIFGKPEHIEEAVATLERLSGRSHRVLTGVCLITPDDKVRTKIVSTRVRFKHLAKPEIEAYIASREWRGKAGAYAIQGLAGCFVRKITGSYTNVVGLPLTEVVSLLIGEGFPVHFNWLRAADLDAE</sequence>
<dbReference type="Gene3D" id="3.90.950.10">
    <property type="match status" value="1"/>
</dbReference>
<accession>V5S9P4</accession>
<evidence type="ECO:0000256" key="2">
    <source>
        <dbReference type="ARBA" id="ARBA00022801"/>
    </source>
</evidence>
<keyword evidence="4" id="KW-0963">Cytoplasm</keyword>
<dbReference type="EC" id="3.6.1.9" evidence="4"/>
<feature type="active site" description="Proton acceptor" evidence="4">
    <location>
        <position position="198"/>
    </location>
</feature>
<dbReference type="HAMAP" id="MF_00528">
    <property type="entry name" value="Maf"/>
    <property type="match status" value="1"/>
</dbReference>
<dbReference type="SUPFAM" id="SSF52972">
    <property type="entry name" value="ITPase-like"/>
    <property type="match status" value="1"/>
</dbReference>
<dbReference type="STRING" id="1029756.W911_00300"/>
<dbReference type="GO" id="GO:0005737">
    <property type="term" value="C:cytoplasm"/>
    <property type="evidence" value="ECO:0007669"/>
    <property type="project" value="UniProtKB-SubCell"/>
</dbReference>
<reference evidence="5 6" key="1">
    <citation type="journal article" date="2014" name="Genome Announc.">
        <title>Complete Genome Sequence of Hyphomicrobium nitrativorans Strain NL23, a Denitrifying Bacterium Isolated from Biofilm of a Methanol-Fed Denitrification System Treating Seawater at the Montreal Biodome.</title>
        <authorList>
            <person name="Martineau C."/>
            <person name="Villeneuve C."/>
            <person name="Mauffrey F."/>
            <person name="Villemur R."/>
        </authorList>
    </citation>
    <scope>NUCLEOTIDE SEQUENCE [LARGE SCALE GENOMIC DNA]</scope>
    <source>
        <strain evidence="5">NL23</strain>
    </source>
</reference>
<dbReference type="NCBIfam" id="TIGR00172">
    <property type="entry name" value="maf"/>
    <property type="match status" value="1"/>
</dbReference>
<dbReference type="Pfam" id="PF02545">
    <property type="entry name" value="Maf"/>
    <property type="match status" value="1"/>
</dbReference>
<dbReference type="PANTHER" id="PTHR43213">
    <property type="entry name" value="BIFUNCTIONAL DTTP/UTP PYROPHOSPHATASE/METHYLTRANSFERASE PROTEIN-RELATED"/>
    <property type="match status" value="1"/>
</dbReference>
<keyword evidence="2 4" id="KW-0378">Hydrolase</keyword>
<comment type="catalytic activity">
    <reaction evidence="4">
        <text>dTTP + H2O = dTMP + diphosphate + H(+)</text>
        <dbReference type="Rhea" id="RHEA:28534"/>
        <dbReference type="ChEBI" id="CHEBI:15377"/>
        <dbReference type="ChEBI" id="CHEBI:15378"/>
        <dbReference type="ChEBI" id="CHEBI:33019"/>
        <dbReference type="ChEBI" id="CHEBI:37568"/>
        <dbReference type="ChEBI" id="CHEBI:63528"/>
        <dbReference type="EC" id="3.6.1.9"/>
    </reaction>
</comment>
<feature type="site" description="Important for substrate specificity" evidence="4">
    <location>
        <position position="282"/>
    </location>
</feature>
<comment type="function">
    <text evidence="4">Nucleoside triphosphate pyrophosphatase that hydrolyzes dTTP and UTP. May have a dual role in cell division arrest and in preventing the incorporation of modified nucleotides into cellular nucleic acids.</text>
</comment>
<keyword evidence="3 4" id="KW-0546">Nucleotide metabolism</keyword>
<evidence type="ECO:0000313" key="5">
    <source>
        <dbReference type="EMBL" id="AHB47187.1"/>
    </source>
</evidence>
<proteinExistence type="inferred from homology"/>
<dbReference type="InterPro" id="IPR029001">
    <property type="entry name" value="ITPase-like_fam"/>
</dbReference>
<dbReference type="CDD" id="cd00555">
    <property type="entry name" value="Maf"/>
    <property type="match status" value="1"/>
</dbReference>
<comment type="caution">
    <text evidence="4">Lacks conserved residue(s) required for the propagation of feature annotation.</text>
</comment>
<dbReference type="GO" id="GO:0009117">
    <property type="term" value="P:nucleotide metabolic process"/>
    <property type="evidence" value="ECO:0007669"/>
    <property type="project" value="UniProtKB-KW"/>
</dbReference>
<dbReference type="Proteomes" id="UP000018542">
    <property type="component" value="Chromosome"/>
</dbReference>
<evidence type="ECO:0000256" key="1">
    <source>
        <dbReference type="ARBA" id="ARBA00001968"/>
    </source>
</evidence>
<dbReference type="EMBL" id="CP006912">
    <property type="protein sequence ID" value="AHB47187.1"/>
    <property type="molecule type" value="Genomic_DNA"/>
</dbReference>
<dbReference type="GO" id="GO:0036218">
    <property type="term" value="F:dTTP diphosphatase activity"/>
    <property type="evidence" value="ECO:0007669"/>
    <property type="project" value="RHEA"/>
</dbReference>
<comment type="subcellular location">
    <subcellularLocation>
        <location evidence="4">Cytoplasm</location>
    </subcellularLocation>
</comment>
<organism evidence="5 6">
    <name type="scientific">Hyphomicrobium nitrativorans NL23</name>
    <dbReference type="NCBI Taxonomy" id="1029756"/>
    <lineage>
        <taxon>Bacteria</taxon>
        <taxon>Pseudomonadati</taxon>
        <taxon>Pseudomonadota</taxon>
        <taxon>Alphaproteobacteria</taxon>
        <taxon>Hyphomicrobiales</taxon>
        <taxon>Hyphomicrobiaceae</taxon>
        <taxon>Hyphomicrobium</taxon>
    </lineage>
</organism>
<comment type="catalytic activity">
    <reaction evidence="4">
        <text>UTP + H2O = UMP + diphosphate + H(+)</text>
        <dbReference type="Rhea" id="RHEA:29395"/>
        <dbReference type="ChEBI" id="CHEBI:15377"/>
        <dbReference type="ChEBI" id="CHEBI:15378"/>
        <dbReference type="ChEBI" id="CHEBI:33019"/>
        <dbReference type="ChEBI" id="CHEBI:46398"/>
        <dbReference type="ChEBI" id="CHEBI:57865"/>
        <dbReference type="EC" id="3.6.1.9"/>
    </reaction>
</comment>
<dbReference type="GO" id="GO:0036221">
    <property type="term" value="F:UTP diphosphatase activity"/>
    <property type="evidence" value="ECO:0007669"/>
    <property type="project" value="RHEA"/>
</dbReference>
<gene>
    <name evidence="5" type="ORF">W911_00300</name>
</gene>
<protein>
    <recommendedName>
        <fullName evidence="4">dTTP/UTP pyrophosphatase</fullName>
        <shortName evidence="4">dTTPase/UTPase</shortName>
        <ecNumber evidence="4">3.6.1.9</ecNumber>
    </recommendedName>
    <alternativeName>
        <fullName evidence="4">Nucleoside triphosphate pyrophosphatase</fullName>
    </alternativeName>
    <alternativeName>
        <fullName evidence="4">Nucleotide pyrophosphatase</fullName>
        <shortName evidence="4">Nucleotide PPase</shortName>
    </alternativeName>
</protein>
<dbReference type="PANTHER" id="PTHR43213:SF5">
    <property type="entry name" value="BIFUNCTIONAL DTTP_UTP PYROPHOSPHATASE_METHYLTRANSFERASE PROTEIN-RELATED"/>
    <property type="match status" value="1"/>
</dbReference>
<dbReference type="AlphaFoldDB" id="V5S9P4"/>
<evidence type="ECO:0000256" key="3">
    <source>
        <dbReference type="ARBA" id="ARBA00023080"/>
    </source>
</evidence>
<evidence type="ECO:0000313" key="6">
    <source>
        <dbReference type="Proteomes" id="UP000018542"/>
    </source>
</evidence>
<dbReference type="HOGENOM" id="CLU_040416_2_0_5"/>
<feature type="site" description="Important for substrate specificity" evidence="4">
    <location>
        <position position="199"/>
    </location>
</feature>
<feature type="site" description="Important for substrate specificity" evidence="4">
    <location>
        <position position="134"/>
    </location>
</feature>
<comment type="similarity">
    <text evidence="4">Belongs to the Maf family. YhdE subfamily.</text>
</comment>
<comment type="cofactor">
    <cofactor evidence="1 4">
        <name>a divalent metal cation</name>
        <dbReference type="ChEBI" id="CHEBI:60240"/>
    </cofactor>
</comment>
<evidence type="ECO:0000256" key="4">
    <source>
        <dbReference type="HAMAP-Rule" id="MF_00528"/>
    </source>
</evidence>
<dbReference type="InterPro" id="IPR003697">
    <property type="entry name" value="Maf-like"/>
</dbReference>
<dbReference type="KEGG" id="hni:W911_00300"/>